<evidence type="ECO:0000313" key="1">
    <source>
        <dbReference type="EMBL" id="SEM44873.1"/>
    </source>
</evidence>
<evidence type="ECO:0000313" key="2">
    <source>
        <dbReference type="Proteomes" id="UP000198761"/>
    </source>
</evidence>
<dbReference type="STRING" id="933059.SAMN04488103_101184"/>
<dbReference type="Proteomes" id="UP000198761">
    <property type="component" value="Unassembled WGS sequence"/>
</dbReference>
<reference evidence="1 2" key="1">
    <citation type="submission" date="2016-10" db="EMBL/GenBank/DDBJ databases">
        <authorList>
            <person name="de Groot N.N."/>
        </authorList>
    </citation>
    <scope>NUCLEOTIDE SEQUENCE [LARGE SCALE GENOMIC DNA]</scope>
    <source>
        <strain evidence="1 2">DSM 3857</strain>
    </source>
</reference>
<protein>
    <recommendedName>
        <fullName evidence="3">MetA-pathway of phenol degradation</fullName>
    </recommendedName>
</protein>
<evidence type="ECO:0008006" key="3">
    <source>
        <dbReference type="Google" id="ProtNLM"/>
    </source>
</evidence>
<organism evidence="1 2">
    <name type="scientific">Gemmobacter aquatilis</name>
    <dbReference type="NCBI Taxonomy" id="933059"/>
    <lineage>
        <taxon>Bacteria</taxon>
        <taxon>Pseudomonadati</taxon>
        <taxon>Pseudomonadota</taxon>
        <taxon>Alphaproteobacteria</taxon>
        <taxon>Rhodobacterales</taxon>
        <taxon>Paracoccaceae</taxon>
        <taxon>Gemmobacter</taxon>
    </lineage>
</organism>
<accession>A0A1H7YG09</accession>
<gene>
    <name evidence="1" type="ORF">SAMN04488103_101184</name>
</gene>
<dbReference type="AlphaFoldDB" id="A0A1H7YG09"/>
<dbReference type="RefSeq" id="WP_245749338.1">
    <property type="nucleotide sequence ID" value="NZ_FOCE01000001.1"/>
</dbReference>
<proteinExistence type="predicted"/>
<name>A0A1H7YG09_9RHOB</name>
<dbReference type="EMBL" id="FOCE01000001">
    <property type="protein sequence ID" value="SEM44873.1"/>
    <property type="molecule type" value="Genomic_DNA"/>
</dbReference>
<keyword evidence="2" id="KW-1185">Reference proteome</keyword>
<sequence length="306" mass="32634">MNPTDGDDLRLGKAEGTSLVRGRKTGNTAILPRLHDAHVTHGPNLWKRCVTGLLASCALVGMARAQTADEVAKQLSNPIASLTSVPFQGNFDFGGGPDGDGFGFTLNVQPVVPIPLNADWTVISRTIIPLSYRDYTSVPDHDVSGVGDITQSFFFSPTNSVNGVTWGVGPVFLLPTATDDSLGSGKFGVGLTGVVLKQTGPWTVGALANHIWSVAGEDDRPDVNATYIQPFLSYALGKGQTLSLNAESSYNWETEQWVVPINVGYSKVFKAGDQLMSFQVGAKYYADGPSGIPDWGLRTTLTLLFP</sequence>